<organism evidence="4 5">
    <name type="scientific">Hydrogenispora ethanolica</name>
    <dbReference type="NCBI Taxonomy" id="1082276"/>
    <lineage>
        <taxon>Bacteria</taxon>
        <taxon>Bacillati</taxon>
        <taxon>Bacillota</taxon>
        <taxon>Hydrogenispora</taxon>
    </lineage>
</organism>
<dbReference type="SMART" id="SM01103">
    <property type="entry name" value="CRS1_YhbY"/>
    <property type="match status" value="1"/>
</dbReference>
<proteinExistence type="predicted"/>
<dbReference type="Proteomes" id="UP000295008">
    <property type="component" value="Unassembled WGS sequence"/>
</dbReference>
<accession>A0A4R1RBH9</accession>
<sequence>MLTSKQRSILRSMGNELEPILIVGKGGITANTIEQLDQALSARELVKGRVLPHTEWDTRETASELAEATGADVVQVIGRNILFYRPPETGRSPRIDLSGEG</sequence>
<dbReference type="Gene3D" id="3.30.110.60">
    <property type="entry name" value="YhbY-like"/>
    <property type="match status" value="1"/>
</dbReference>
<dbReference type="EMBL" id="SLUN01000022">
    <property type="protein sequence ID" value="TCL63039.1"/>
    <property type="molecule type" value="Genomic_DNA"/>
</dbReference>
<keyword evidence="5" id="KW-1185">Reference proteome</keyword>
<evidence type="ECO:0000259" key="3">
    <source>
        <dbReference type="PROSITE" id="PS51295"/>
    </source>
</evidence>
<dbReference type="GO" id="GO:0003723">
    <property type="term" value="F:RNA binding"/>
    <property type="evidence" value="ECO:0007669"/>
    <property type="project" value="UniProtKB-UniRule"/>
</dbReference>
<gene>
    <name evidence="4" type="ORF">EDC14_102295</name>
</gene>
<feature type="domain" description="CRM" evidence="3">
    <location>
        <begin position="1"/>
        <end position="96"/>
    </location>
</feature>
<dbReference type="RefSeq" id="WP_132015501.1">
    <property type="nucleotide sequence ID" value="NZ_SLUN01000022.1"/>
</dbReference>
<dbReference type="AlphaFoldDB" id="A0A4R1RBH9"/>
<dbReference type="Pfam" id="PF01985">
    <property type="entry name" value="CRS1_YhbY"/>
    <property type="match status" value="1"/>
</dbReference>
<comment type="caution">
    <text evidence="4">The sequence shown here is derived from an EMBL/GenBank/DDBJ whole genome shotgun (WGS) entry which is preliminary data.</text>
</comment>
<name>A0A4R1RBH9_HYDET</name>
<evidence type="ECO:0000256" key="1">
    <source>
        <dbReference type="ARBA" id="ARBA00022884"/>
    </source>
</evidence>
<evidence type="ECO:0000256" key="2">
    <source>
        <dbReference type="PROSITE-ProRule" id="PRU00626"/>
    </source>
</evidence>
<protein>
    <submittedName>
        <fullName evidence="4">RNA-binding protein</fullName>
    </submittedName>
</protein>
<evidence type="ECO:0000313" key="4">
    <source>
        <dbReference type="EMBL" id="TCL63039.1"/>
    </source>
</evidence>
<dbReference type="PROSITE" id="PS51295">
    <property type="entry name" value="CRM"/>
    <property type="match status" value="1"/>
</dbReference>
<dbReference type="PANTHER" id="PTHR40065">
    <property type="entry name" value="RNA-BINDING PROTEIN YHBY"/>
    <property type="match status" value="1"/>
</dbReference>
<reference evidence="4 5" key="1">
    <citation type="submission" date="2019-03" db="EMBL/GenBank/DDBJ databases">
        <title>Genomic Encyclopedia of Type Strains, Phase IV (KMG-IV): sequencing the most valuable type-strain genomes for metagenomic binning, comparative biology and taxonomic classification.</title>
        <authorList>
            <person name="Goeker M."/>
        </authorList>
    </citation>
    <scope>NUCLEOTIDE SEQUENCE [LARGE SCALE GENOMIC DNA]</scope>
    <source>
        <strain evidence="4 5">LX-B</strain>
    </source>
</reference>
<dbReference type="InterPro" id="IPR001890">
    <property type="entry name" value="RNA-binding_CRM"/>
</dbReference>
<dbReference type="PANTHER" id="PTHR40065:SF3">
    <property type="entry name" value="RNA-BINDING PROTEIN YHBY"/>
    <property type="match status" value="1"/>
</dbReference>
<keyword evidence="1 2" id="KW-0694">RNA-binding</keyword>
<dbReference type="OrthoDB" id="9797519at2"/>
<dbReference type="SUPFAM" id="SSF75471">
    <property type="entry name" value="YhbY-like"/>
    <property type="match status" value="1"/>
</dbReference>
<dbReference type="InterPro" id="IPR051925">
    <property type="entry name" value="RNA-binding_domain"/>
</dbReference>
<evidence type="ECO:0000313" key="5">
    <source>
        <dbReference type="Proteomes" id="UP000295008"/>
    </source>
</evidence>
<dbReference type="InterPro" id="IPR035920">
    <property type="entry name" value="YhbY-like_sf"/>
</dbReference>